<evidence type="ECO:0000313" key="2">
    <source>
        <dbReference type="EMBL" id="PPQ71523.1"/>
    </source>
</evidence>
<feature type="compositionally biased region" description="Polar residues" evidence="1">
    <location>
        <begin position="76"/>
        <end position="87"/>
    </location>
</feature>
<organism evidence="2 3">
    <name type="scientific">Psilocybe cyanescens</name>
    <dbReference type="NCBI Taxonomy" id="93625"/>
    <lineage>
        <taxon>Eukaryota</taxon>
        <taxon>Fungi</taxon>
        <taxon>Dikarya</taxon>
        <taxon>Basidiomycota</taxon>
        <taxon>Agaricomycotina</taxon>
        <taxon>Agaricomycetes</taxon>
        <taxon>Agaricomycetidae</taxon>
        <taxon>Agaricales</taxon>
        <taxon>Agaricineae</taxon>
        <taxon>Strophariaceae</taxon>
        <taxon>Psilocybe</taxon>
    </lineage>
</organism>
<feature type="compositionally biased region" description="Polar residues" evidence="1">
    <location>
        <begin position="17"/>
        <end position="26"/>
    </location>
</feature>
<dbReference type="EMBL" id="NHYD01003860">
    <property type="protein sequence ID" value="PPQ71523.1"/>
    <property type="molecule type" value="Genomic_DNA"/>
</dbReference>
<sequence>MDEEGEGERRRAAAASPENTGPSTPCYNLAQGANAMGEHAEHGKTGLLSSSSSSLPSLFALRSMLPREAEEGSAPWNASANSEDSSA</sequence>
<name>A0A409VZ66_PSICY</name>
<evidence type="ECO:0000313" key="3">
    <source>
        <dbReference type="Proteomes" id="UP000283269"/>
    </source>
</evidence>
<keyword evidence="3" id="KW-1185">Reference proteome</keyword>
<feature type="region of interest" description="Disordered" evidence="1">
    <location>
        <begin position="1"/>
        <end position="53"/>
    </location>
</feature>
<dbReference type="AlphaFoldDB" id="A0A409VZ66"/>
<gene>
    <name evidence="2" type="ORF">CVT25_014422</name>
</gene>
<comment type="caution">
    <text evidence="2">The sequence shown here is derived from an EMBL/GenBank/DDBJ whole genome shotgun (WGS) entry which is preliminary data.</text>
</comment>
<dbReference type="InParanoid" id="A0A409VZ66"/>
<proteinExistence type="predicted"/>
<reference evidence="2 3" key="1">
    <citation type="journal article" date="2018" name="Evol. Lett.">
        <title>Horizontal gene cluster transfer increased hallucinogenic mushroom diversity.</title>
        <authorList>
            <person name="Reynolds H.T."/>
            <person name="Vijayakumar V."/>
            <person name="Gluck-Thaler E."/>
            <person name="Korotkin H.B."/>
            <person name="Matheny P.B."/>
            <person name="Slot J.C."/>
        </authorList>
    </citation>
    <scope>NUCLEOTIDE SEQUENCE [LARGE SCALE GENOMIC DNA]</scope>
    <source>
        <strain evidence="2 3">2631</strain>
    </source>
</reference>
<protein>
    <submittedName>
        <fullName evidence="2">Uncharacterized protein</fullName>
    </submittedName>
</protein>
<dbReference type="Proteomes" id="UP000283269">
    <property type="component" value="Unassembled WGS sequence"/>
</dbReference>
<accession>A0A409VZ66</accession>
<evidence type="ECO:0000256" key="1">
    <source>
        <dbReference type="SAM" id="MobiDB-lite"/>
    </source>
</evidence>
<feature type="region of interest" description="Disordered" evidence="1">
    <location>
        <begin position="66"/>
        <end position="87"/>
    </location>
</feature>